<feature type="signal peptide" evidence="1">
    <location>
        <begin position="1"/>
        <end position="23"/>
    </location>
</feature>
<name>A0ABS0ZUA9_9ENTR</name>
<dbReference type="EMBL" id="JADWND010000007">
    <property type="protein sequence ID" value="MBJ8382400.1"/>
    <property type="molecule type" value="Genomic_DNA"/>
</dbReference>
<dbReference type="Pfam" id="PF11245">
    <property type="entry name" value="DUF2544"/>
    <property type="match status" value="1"/>
</dbReference>
<sequence length="284" mass="30301">MKKFICISVFFLCLPLFSPSATAAGDKLANSKFNSETIYYGRNRTINSGPTTLNVTVATPQGVAYGAYQIPYVSHKGSVIAATSWSGTGKAPILTIVDFASASNSNCPGIDTSKWQCGQLVVSVEVESDNFGCPWIATISATSTMRANGNFYTGPVTRDSVCPTVPVDTFDISWDPNIVKHETVLAVDATGGTVTSSLQTYLMESGSLCDKSKYDSRGAYCRFVGTGVTLSVLGCDDNHVQSRASPFALTDKALHDITVSVNTKNIGTGMVKATCNFQYILEQL</sequence>
<dbReference type="Proteomes" id="UP000746649">
    <property type="component" value="Unassembled WGS sequence"/>
</dbReference>
<keyword evidence="1" id="KW-0732">Signal</keyword>
<protein>
    <submittedName>
        <fullName evidence="2">DUF2544 domain-containing protein</fullName>
    </submittedName>
</protein>
<accession>A0ABS0ZUA9</accession>
<gene>
    <name evidence="2" type="ORF">I6M88_15670</name>
</gene>
<comment type="caution">
    <text evidence="2">The sequence shown here is derived from an EMBL/GenBank/DDBJ whole genome shotgun (WGS) entry which is preliminary data.</text>
</comment>
<organism evidence="2 3">
    <name type="scientific">Citrobacter sedlakii</name>
    <dbReference type="NCBI Taxonomy" id="67826"/>
    <lineage>
        <taxon>Bacteria</taxon>
        <taxon>Pseudomonadati</taxon>
        <taxon>Pseudomonadota</taxon>
        <taxon>Gammaproteobacteria</taxon>
        <taxon>Enterobacterales</taxon>
        <taxon>Enterobacteriaceae</taxon>
        <taxon>Citrobacter</taxon>
        <taxon>Citrobacter freundii complex</taxon>
    </lineage>
</organism>
<dbReference type="InterPro" id="IPR021407">
    <property type="entry name" value="DUF2544"/>
</dbReference>
<keyword evidence="3" id="KW-1185">Reference proteome</keyword>
<proteinExistence type="predicted"/>
<reference evidence="2 3" key="1">
    <citation type="submission" date="2020-11" db="EMBL/GenBank/DDBJ databases">
        <title>Enhanced detection system for hospital associated transmission using whole genome sequencing surveillance.</title>
        <authorList>
            <person name="Harrison L.H."/>
            <person name="Van Tyne D."/>
            <person name="Marsh J.W."/>
            <person name="Griffith M.P."/>
            <person name="Snyder D.J."/>
            <person name="Cooper V.S."/>
            <person name="Mustapha M."/>
        </authorList>
    </citation>
    <scope>NUCLEOTIDE SEQUENCE [LARGE SCALE GENOMIC DNA]</scope>
    <source>
        <strain evidence="2 3">CB00117</strain>
    </source>
</reference>
<evidence type="ECO:0000313" key="3">
    <source>
        <dbReference type="Proteomes" id="UP000746649"/>
    </source>
</evidence>
<feature type="chain" id="PRO_5045087597" evidence="1">
    <location>
        <begin position="24"/>
        <end position="284"/>
    </location>
</feature>
<evidence type="ECO:0000256" key="1">
    <source>
        <dbReference type="SAM" id="SignalP"/>
    </source>
</evidence>
<evidence type="ECO:0000313" key="2">
    <source>
        <dbReference type="EMBL" id="MBJ8382400.1"/>
    </source>
</evidence>
<dbReference type="RefSeq" id="WP_181822479.1">
    <property type="nucleotide sequence ID" value="NZ_JADWND010000007.1"/>
</dbReference>